<gene>
    <name evidence="1" type="ORF">MM817_00102</name>
</gene>
<proteinExistence type="predicted"/>
<dbReference type="Proteomes" id="UP001139263">
    <property type="component" value="Unassembled WGS sequence"/>
</dbReference>
<dbReference type="PIRSF" id="PIRSF018637">
    <property type="entry name" value="TrmK"/>
    <property type="match status" value="1"/>
</dbReference>
<evidence type="ECO:0008006" key="3">
    <source>
        <dbReference type="Google" id="ProtNLM"/>
    </source>
</evidence>
<evidence type="ECO:0000313" key="1">
    <source>
        <dbReference type="EMBL" id="MCI0181855.1"/>
    </source>
</evidence>
<accession>A0A9X2AC40</accession>
<dbReference type="PANTHER" id="PTHR38451:SF1">
    <property type="entry name" value="TRNA (ADENINE(22)-N(1))-METHYLTRANSFERASE"/>
    <property type="match status" value="1"/>
</dbReference>
<dbReference type="InterPro" id="IPR006901">
    <property type="entry name" value="TrmK"/>
</dbReference>
<dbReference type="Gene3D" id="3.40.50.150">
    <property type="entry name" value="Vaccinia Virus protein VP39"/>
    <property type="match status" value="1"/>
</dbReference>
<sequence length="265" mass="29861">MKELSTRLQMIAKQMGKVTCFADIGSDHGLLPIALVASGQADAAIAVEVVEGPYAVTRQAIMAAHMQDKIEARLGDGVAPLQPDEVDQIVIAGMGAETMWDILTTAHADTILASDRHVSLVLQPMANGGLMRYYAEQAGYILSEDQRVIDNQMRYEVMRLDLSQEVDRRNMQPNANRLREAYQKLAPHDQWMYTFGLQGLTMQCPHVLAQIKEELKKLEWIIHSLKESDTLRAKQRMECMDMDRMALNHLLMTYYSDLSPKAARL</sequence>
<evidence type="ECO:0000313" key="2">
    <source>
        <dbReference type="Proteomes" id="UP001139263"/>
    </source>
</evidence>
<dbReference type="Pfam" id="PF12847">
    <property type="entry name" value="Methyltransf_18"/>
    <property type="match status" value="1"/>
</dbReference>
<organism evidence="1 2">
    <name type="scientific">Sulfoacidibacillus ferrooxidans</name>
    <dbReference type="NCBI Taxonomy" id="2005001"/>
    <lineage>
        <taxon>Bacteria</taxon>
        <taxon>Bacillati</taxon>
        <taxon>Bacillota</taxon>
        <taxon>Bacilli</taxon>
        <taxon>Bacillales</taxon>
        <taxon>Alicyclobacillaceae</taxon>
        <taxon>Sulfoacidibacillus</taxon>
    </lineage>
</organism>
<dbReference type="GO" id="GO:0160105">
    <property type="term" value="F:tRNA (adenine(22)-N1)-methyltransferase activity"/>
    <property type="evidence" value="ECO:0007669"/>
    <property type="project" value="InterPro"/>
</dbReference>
<dbReference type="InterPro" id="IPR029063">
    <property type="entry name" value="SAM-dependent_MTases_sf"/>
</dbReference>
<comment type="caution">
    <text evidence="1">The sequence shown here is derived from an EMBL/GenBank/DDBJ whole genome shotgun (WGS) entry which is preliminary data.</text>
</comment>
<protein>
    <recommendedName>
        <fullName evidence="3">SAM-dependent methyltransferase</fullName>
    </recommendedName>
</protein>
<name>A0A9X2AC40_9BACL</name>
<keyword evidence="2" id="KW-1185">Reference proteome</keyword>
<reference evidence="1" key="1">
    <citation type="submission" date="2022-03" db="EMBL/GenBank/DDBJ databases">
        <title>Draft Genome Sequence of Firmicute Strain S0AB, a Heterotrophic Iron/Sulfur-Oxidizing Extreme Acidophile.</title>
        <authorList>
            <person name="Vergara E."/>
            <person name="Pakostova E."/>
            <person name="Johnson D.B."/>
            <person name="Holmes D.S."/>
        </authorList>
    </citation>
    <scope>NUCLEOTIDE SEQUENCE</scope>
    <source>
        <strain evidence="1">S0AB</strain>
    </source>
</reference>
<dbReference type="RefSeq" id="WP_241711486.1">
    <property type="nucleotide sequence ID" value="NZ_JALBUF010000001.1"/>
</dbReference>
<dbReference type="SUPFAM" id="SSF53335">
    <property type="entry name" value="S-adenosyl-L-methionine-dependent methyltransferases"/>
    <property type="match status" value="1"/>
</dbReference>
<dbReference type="PANTHER" id="PTHR38451">
    <property type="entry name" value="TRNA (ADENINE(22)-N(1))-METHYLTRANSFERASE"/>
    <property type="match status" value="1"/>
</dbReference>
<dbReference type="AlphaFoldDB" id="A0A9X2AC40"/>
<dbReference type="EMBL" id="JALBUF010000001">
    <property type="protein sequence ID" value="MCI0181855.1"/>
    <property type="molecule type" value="Genomic_DNA"/>
</dbReference>